<dbReference type="AlphaFoldDB" id="K0T5S4"/>
<keyword evidence="2" id="KW-0732">Signal</keyword>
<feature type="chain" id="PRO_5003838243" description="VWFA domain-containing protein" evidence="2">
    <location>
        <begin position="30"/>
        <end position="831"/>
    </location>
</feature>
<proteinExistence type="predicted"/>
<dbReference type="OrthoDB" id="6132182at2759"/>
<organism evidence="4 5">
    <name type="scientific">Thalassiosira oceanica</name>
    <name type="common">Marine diatom</name>
    <dbReference type="NCBI Taxonomy" id="159749"/>
    <lineage>
        <taxon>Eukaryota</taxon>
        <taxon>Sar</taxon>
        <taxon>Stramenopiles</taxon>
        <taxon>Ochrophyta</taxon>
        <taxon>Bacillariophyta</taxon>
        <taxon>Coscinodiscophyceae</taxon>
        <taxon>Thalassiosirophycidae</taxon>
        <taxon>Thalassiosirales</taxon>
        <taxon>Thalassiosiraceae</taxon>
        <taxon>Thalassiosira</taxon>
    </lineage>
</organism>
<dbReference type="PANTHER" id="PTHR22588">
    <property type="entry name" value="VWFA DOMAIN-CONTAINING PROTEIN"/>
    <property type="match status" value="1"/>
</dbReference>
<accession>K0T5S4</accession>
<dbReference type="InterPro" id="IPR002035">
    <property type="entry name" value="VWF_A"/>
</dbReference>
<dbReference type="Gene3D" id="3.40.50.410">
    <property type="entry name" value="von Willebrand factor, type A domain"/>
    <property type="match status" value="1"/>
</dbReference>
<evidence type="ECO:0000313" key="5">
    <source>
        <dbReference type="Proteomes" id="UP000266841"/>
    </source>
</evidence>
<dbReference type="PROSITE" id="PS50234">
    <property type="entry name" value="VWFA"/>
    <property type="match status" value="1"/>
</dbReference>
<comment type="caution">
    <text evidence="4">The sequence shown here is derived from an EMBL/GenBank/DDBJ whole genome shotgun (WGS) entry which is preliminary data.</text>
</comment>
<dbReference type="Pfam" id="PF00092">
    <property type="entry name" value="VWA"/>
    <property type="match status" value="1"/>
</dbReference>
<feature type="region of interest" description="Disordered" evidence="1">
    <location>
        <begin position="462"/>
        <end position="486"/>
    </location>
</feature>
<evidence type="ECO:0000259" key="3">
    <source>
        <dbReference type="PROSITE" id="PS50234"/>
    </source>
</evidence>
<evidence type="ECO:0000313" key="4">
    <source>
        <dbReference type="EMBL" id="EJK72494.1"/>
    </source>
</evidence>
<reference evidence="4 5" key="1">
    <citation type="journal article" date="2012" name="Genome Biol.">
        <title>Genome and low-iron response of an oceanic diatom adapted to chronic iron limitation.</title>
        <authorList>
            <person name="Lommer M."/>
            <person name="Specht M."/>
            <person name="Roy A.S."/>
            <person name="Kraemer L."/>
            <person name="Andreson R."/>
            <person name="Gutowska M.A."/>
            <person name="Wolf J."/>
            <person name="Bergner S.V."/>
            <person name="Schilhabel M.B."/>
            <person name="Klostermeier U.C."/>
            <person name="Beiko R.G."/>
            <person name="Rosenstiel P."/>
            <person name="Hippler M."/>
            <person name="Laroche J."/>
        </authorList>
    </citation>
    <scope>NUCLEOTIDE SEQUENCE [LARGE SCALE GENOMIC DNA]</scope>
    <source>
        <strain evidence="4 5">CCMP1005</strain>
    </source>
</reference>
<feature type="signal peptide" evidence="2">
    <location>
        <begin position="1"/>
        <end position="29"/>
    </location>
</feature>
<dbReference type="PANTHER" id="PTHR22588:SF3">
    <property type="entry name" value="VWFA DOMAIN-CONTAINING PROTEIN"/>
    <property type="match status" value="1"/>
</dbReference>
<evidence type="ECO:0000256" key="1">
    <source>
        <dbReference type="SAM" id="MobiDB-lite"/>
    </source>
</evidence>
<gene>
    <name evidence="4" type="ORF">THAOC_05973</name>
</gene>
<keyword evidence="5" id="KW-1185">Reference proteome</keyword>
<feature type="region of interest" description="Disordered" evidence="1">
    <location>
        <begin position="703"/>
        <end position="733"/>
    </location>
</feature>
<dbReference type="Proteomes" id="UP000266841">
    <property type="component" value="Unassembled WGS sequence"/>
</dbReference>
<dbReference type="EMBL" id="AGNL01005744">
    <property type="protein sequence ID" value="EJK72494.1"/>
    <property type="molecule type" value="Genomic_DNA"/>
</dbReference>
<dbReference type="CDD" id="cd00198">
    <property type="entry name" value="vWFA"/>
    <property type="match status" value="1"/>
</dbReference>
<dbReference type="InterPro" id="IPR052229">
    <property type="entry name" value="Collagen-VI/PIF"/>
</dbReference>
<feature type="compositionally biased region" description="Basic residues" evidence="1">
    <location>
        <begin position="283"/>
        <end position="293"/>
    </location>
</feature>
<sequence length="831" mass="91870">MMGQVRTAAIARLTISCLSFWVLQRAVSSIEICVVGLNLKLTSNDNRSGPRLRSRHLLRKFRKSVSVSIEFGILEELRFTSCSNFLPYFRKEFGALMTSALDGFFEAQKEFSVVQFSTRAQIVRYLNPAEQTIAAIESLDYTGGTTNHQAAIEMCQETLLLDGDSGRKNFIMMITDGISTFSSGSDASQDAQVAARQAEQEGTFIVPVFIRKNVNDILSKQFMSSLSTDGAVFDVSNFSSLTNLRDILVEQVSFDYSIEESYVLNCSHPKCDLQNASLDGRHGHQHCARRGRERHGDRRERERVLLVRERGRPEPVRGGPYAQTPRHGVLDPERVQYRRSEVGTEESRQDDDRHRQTRVGPQNARDGHGEGRGDVAREEAKPDRRARDPEQPDGRGCAVEAPEGRNERRYPDLLYVLLHQPLPAVHLARQRDDRRAEEEQEDVPCPAEHGRECPCLEGREYPAERRSRQPGEDTRYEPREAGASHQRVYELREGLRQVCSEDKSRQRRAEQEKLAAEATANRLFSSVCVNGLVAAVAPALGAGAAAASSASSPPPASFRIPSTDHDVVSRVKKNPPTMTDMSFRTSVALPSPPARGSVIRLGTKKTGSHLASRAAPGFRAPWTASPQLFPAPSRSIIDAKRAPHPASDDGKGIAYRARRDRNCVSRSIRADVASIVLVLVPAGAAVEEDDALDARATPVRLRRAEAKPRLGPADPDPVDKRPDGSMLTPRGGTRPCCDDISDDALFLLLGDTLDGHRTGDAWRFDTSADDGRAAWAARRIGMSHAAILMFHARSVFVSLSLVWAPRSGRVPLASLVQCRARSVYLHLTLQT</sequence>
<feature type="domain" description="VWFA" evidence="3">
    <location>
        <begin position="56"/>
        <end position="252"/>
    </location>
</feature>
<feature type="compositionally biased region" description="Basic and acidic residues" evidence="1">
    <location>
        <begin position="294"/>
        <end position="315"/>
    </location>
</feature>
<dbReference type="SUPFAM" id="SSF53300">
    <property type="entry name" value="vWA-like"/>
    <property type="match status" value="1"/>
</dbReference>
<dbReference type="InterPro" id="IPR036465">
    <property type="entry name" value="vWFA_dom_sf"/>
</dbReference>
<name>K0T5S4_THAOC</name>
<feature type="region of interest" description="Disordered" evidence="1">
    <location>
        <begin position="277"/>
        <end position="404"/>
    </location>
</feature>
<dbReference type="SMART" id="SM00327">
    <property type="entry name" value="VWA"/>
    <property type="match status" value="1"/>
</dbReference>
<feature type="compositionally biased region" description="Basic and acidic residues" evidence="1">
    <location>
        <begin position="328"/>
        <end position="354"/>
    </location>
</feature>
<protein>
    <recommendedName>
        <fullName evidence="3">VWFA domain-containing protein</fullName>
    </recommendedName>
</protein>
<feature type="compositionally biased region" description="Basic and acidic residues" evidence="1">
    <location>
        <begin position="365"/>
        <end position="393"/>
    </location>
</feature>
<evidence type="ECO:0000256" key="2">
    <source>
        <dbReference type="SAM" id="SignalP"/>
    </source>
</evidence>